<feature type="signal peptide" evidence="1">
    <location>
        <begin position="1"/>
        <end position="26"/>
    </location>
</feature>
<evidence type="ECO:0000313" key="3">
    <source>
        <dbReference type="Proteomes" id="UP000450676"/>
    </source>
</evidence>
<reference evidence="2 3" key="1">
    <citation type="submission" date="2019-12" db="EMBL/GenBank/DDBJ databases">
        <title>Novel species isolated from a subtropical stream in China.</title>
        <authorList>
            <person name="Lu H."/>
        </authorList>
    </citation>
    <scope>NUCLEOTIDE SEQUENCE [LARGE SCALE GENOMIC DNA]</scope>
    <source>
        <strain evidence="2 3">FT127W</strain>
    </source>
</reference>
<name>A0A7X4HFG4_9BURK</name>
<dbReference type="AlphaFoldDB" id="A0A7X4HFG4"/>
<organism evidence="2 3">
    <name type="scientific">Pseudoduganella aquatica</name>
    <dbReference type="NCBI Taxonomy" id="2660641"/>
    <lineage>
        <taxon>Bacteria</taxon>
        <taxon>Pseudomonadati</taxon>
        <taxon>Pseudomonadota</taxon>
        <taxon>Betaproteobacteria</taxon>
        <taxon>Burkholderiales</taxon>
        <taxon>Oxalobacteraceae</taxon>
        <taxon>Telluria group</taxon>
        <taxon>Pseudoduganella</taxon>
    </lineage>
</organism>
<feature type="chain" id="PRO_5031161882" evidence="1">
    <location>
        <begin position="27"/>
        <end position="254"/>
    </location>
</feature>
<dbReference type="InterPro" id="IPR021457">
    <property type="entry name" value="DUF3108"/>
</dbReference>
<dbReference type="EMBL" id="WWCU01000034">
    <property type="protein sequence ID" value="MYN10246.1"/>
    <property type="molecule type" value="Genomic_DNA"/>
</dbReference>
<dbReference type="RefSeq" id="WP_161074537.1">
    <property type="nucleotide sequence ID" value="NZ_CP086370.1"/>
</dbReference>
<accession>A0A7X4HFG4</accession>
<proteinExistence type="predicted"/>
<evidence type="ECO:0000313" key="2">
    <source>
        <dbReference type="EMBL" id="MYN10246.1"/>
    </source>
</evidence>
<comment type="caution">
    <text evidence="2">The sequence shown here is derived from an EMBL/GenBank/DDBJ whole genome shotgun (WGS) entry which is preliminary data.</text>
</comment>
<dbReference type="Proteomes" id="UP000450676">
    <property type="component" value="Unassembled WGS sequence"/>
</dbReference>
<dbReference type="Pfam" id="PF11306">
    <property type="entry name" value="DUF3108"/>
    <property type="match status" value="1"/>
</dbReference>
<sequence length="254" mass="27766">MRNTALNFTLAAIVATAASAAAPLAAAETAAEHPSVKRAFSLPPPADLVYTIKARQKGLSINGDATVQWRQADGKYSIATESHAGIFGKILDSRSEGAVDGYGLAPSSFNEKRFRKEPTTATFKRDAKTITFSKGDESYPIKGGEQDRTSAPWQLAAIARSAPDKFTPGSEWAFFVAGRRDAEPWVFKVVRHEPVQTGMGEVEAVHFTKSPPKSDQGQQVDLWLAPSLDWYPVRIRFDDDGDTVDQLLDKVIRK</sequence>
<keyword evidence="1" id="KW-0732">Signal</keyword>
<protein>
    <submittedName>
        <fullName evidence="2">DUF3108 domain-containing protein</fullName>
    </submittedName>
</protein>
<keyword evidence="3" id="KW-1185">Reference proteome</keyword>
<evidence type="ECO:0000256" key="1">
    <source>
        <dbReference type="SAM" id="SignalP"/>
    </source>
</evidence>
<gene>
    <name evidence="2" type="ORF">GTP77_23255</name>
</gene>